<dbReference type="Pfam" id="PF13454">
    <property type="entry name" value="NAD_binding_9"/>
    <property type="match status" value="1"/>
</dbReference>
<organism evidence="2 3">
    <name type="scientific">Amycolatopsis silviterrae</name>
    <dbReference type="NCBI Taxonomy" id="1656914"/>
    <lineage>
        <taxon>Bacteria</taxon>
        <taxon>Bacillati</taxon>
        <taxon>Actinomycetota</taxon>
        <taxon>Actinomycetes</taxon>
        <taxon>Pseudonocardiales</taxon>
        <taxon>Pseudonocardiaceae</taxon>
        <taxon>Amycolatopsis</taxon>
    </lineage>
</organism>
<gene>
    <name evidence="2" type="ORF">ACFSVL_43465</name>
</gene>
<comment type="caution">
    <text evidence="2">The sequence shown here is derived from an EMBL/GenBank/DDBJ whole genome shotgun (WGS) entry which is preliminary data.</text>
</comment>
<dbReference type="EMBL" id="JBHUKS010000037">
    <property type="protein sequence ID" value="MFD2474329.1"/>
    <property type="molecule type" value="Genomic_DNA"/>
</dbReference>
<sequence length="687" mass="75507">MTGHRLVIVGGGPGGTYAMERLAALLSAAPPRIPVHITVFELNGRFGAGSTHDDQQVWTSYLNRVASQIAFASDESNQAGTLLPRQLRPTFVEWSQDRFHATGDSRFDLGPQDVPRRYLHGHALRDMFGRYVEILRAIPDVHVDLRADEAVDVSPSTEHPYLVHGKTTTPVPADHILLVTGHSRNSPAPGTRAALLADHASTDPQARYLSSPYPLATQLDETAVPPGQPLGLLGLGLTAIDALLHLTEGRGGQFVEEDSPTLPRRLRYLPSGREPMPIIAVSPSGMFTSSRAENRKAADHTGLGHAALEHRPVFLTIPVIERLRAEHGVPANLPTGPVRQLDFATQLFPLVVLELAEVYYRTLLGDRFGDRLRAAVADRYEEFLLLGGPGPIDRLLEPVTRCFDAVLAEGLDEDQAAAFRRVVDNAYGHSRDLADHRFVWRRWFEPVERAPGMTGDDWRSALIVHMRQDHAAAAQGNLDNPVKAACDGVWRDLRSVFSAAIDFGGLTARSQREFVRRHLRYYTRMSNGTGLEPMRRILALVEAGVVDVRIGPEPDVAPVPGGFRISGPVTGETREVAVVAEGRAHPFDAEHDLRSLYPNLLRRGLIRRWRNPPDFEPGGLDVTREFHPVRADGTVDDRLTVLGNPVEGVAYFQLSAARPHSGSSVLDNIARWAGHAVRAATDERETA</sequence>
<dbReference type="SUPFAM" id="SSF51905">
    <property type="entry name" value="FAD/NAD(P)-binding domain"/>
    <property type="match status" value="1"/>
</dbReference>
<accession>A0ABW5HM15</accession>
<proteinExistence type="predicted"/>
<name>A0ABW5HM15_9PSEU</name>
<evidence type="ECO:0000313" key="3">
    <source>
        <dbReference type="Proteomes" id="UP001597483"/>
    </source>
</evidence>
<dbReference type="PANTHER" id="PTHR40254">
    <property type="entry name" value="BLR0577 PROTEIN"/>
    <property type="match status" value="1"/>
</dbReference>
<feature type="domain" description="FAD-dependent urate hydroxylase HpyO/Asp monooxygenase CreE-like FAD/NAD(P)-binding" evidence="1">
    <location>
        <begin position="7"/>
        <end position="182"/>
    </location>
</feature>
<keyword evidence="3" id="KW-1185">Reference proteome</keyword>
<dbReference type="PANTHER" id="PTHR40254:SF1">
    <property type="entry name" value="BLR0577 PROTEIN"/>
    <property type="match status" value="1"/>
</dbReference>
<dbReference type="RefSeq" id="WP_378313523.1">
    <property type="nucleotide sequence ID" value="NZ_JBHUKS010000037.1"/>
</dbReference>
<protein>
    <submittedName>
        <fullName evidence="2">FAD/NAD(P)-binding protein</fullName>
    </submittedName>
</protein>
<dbReference type="InterPro" id="IPR052189">
    <property type="entry name" value="L-asp_N-monooxygenase_NS-form"/>
</dbReference>
<evidence type="ECO:0000313" key="2">
    <source>
        <dbReference type="EMBL" id="MFD2474329.1"/>
    </source>
</evidence>
<dbReference type="InterPro" id="IPR036188">
    <property type="entry name" value="FAD/NAD-bd_sf"/>
</dbReference>
<reference evidence="3" key="1">
    <citation type="journal article" date="2019" name="Int. J. Syst. Evol. Microbiol.">
        <title>The Global Catalogue of Microorganisms (GCM) 10K type strain sequencing project: providing services to taxonomists for standard genome sequencing and annotation.</title>
        <authorList>
            <consortium name="The Broad Institute Genomics Platform"/>
            <consortium name="The Broad Institute Genome Sequencing Center for Infectious Disease"/>
            <person name="Wu L."/>
            <person name="Ma J."/>
        </authorList>
    </citation>
    <scope>NUCLEOTIDE SEQUENCE [LARGE SCALE GENOMIC DNA]</scope>
    <source>
        <strain evidence="3">CGMCC 4.7641</strain>
    </source>
</reference>
<evidence type="ECO:0000259" key="1">
    <source>
        <dbReference type="Pfam" id="PF13454"/>
    </source>
</evidence>
<dbReference type="InterPro" id="IPR038732">
    <property type="entry name" value="HpyO/CreE_NAD-binding"/>
</dbReference>
<dbReference type="Proteomes" id="UP001597483">
    <property type="component" value="Unassembled WGS sequence"/>
</dbReference>